<dbReference type="SUPFAM" id="SSF51905">
    <property type="entry name" value="FAD/NAD(P)-binding domain"/>
    <property type="match status" value="1"/>
</dbReference>
<dbReference type="Gene3D" id="3.50.50.60">
    <property type="entry name" value="FAD/NAD(P)-binding domain"/>
    <property type="match status" value="1"/>
</dbReference>
<dbReference type="GO" id="GO:0005737">
    <property type="term" value="C:cytoplasm"/>
    <property type="evidence" value="ECO:0007669"/>
    <property type="project" value="TreeGrafter"/>
</dbReference>
<protein>
    <recommendedName>
        <fullName evidence="1">FAD dependent oxidoreductase domain-containing protein</fullName>
    </recommendedName>
</protein>
<organism evidence="2 3">
    <name type="scientific">Naganishia liquefaciens</name>
    <dbReference type="NCBI Taxonomy" id="104408"/>
    <lineage>
        <taxon>Eukaryota</taxon>
        <taxon>Fungi</taxon>
        <taxon>Dikarya</taxon>
        <taxon>Basidiomycota</taxon>
        <taxon>Agaricomycotina</taxon>
        <taxon>Tremellomycetes</taxon>
        <taxon>Filobasidiales</taxon>
        <taxon>Filobasidiaceae</taxon>
        <taxon>Naganishia</taxon>
    </lineage>
</organism>
<gene>
    <name evidence="2" type="ORF">NliqN6_5590</name>
</gene>
<dbReference type="EMBL" id="BLZA01000040">
    <property type="protein sequence ID" value="GHJ89188.1"/>
    <property type="molecule type" value="Genomic_DNA"/>
</dbReference>
<dbReference type="PANTHER" id="PTHR13847:SF260">
    <property type="entry name" value="FAD DEPENDENT OXIDOREDUCTASE DOMAIN-CONTAINING PROTEIN"/>
    <property type="match status" value="1"/>
</dbReference>
<dbReference type="InterPro" id="IPR036188">
    <property type="entry name" value="FAD/NAD-bd_sf"/>
</dbReference>
<dbReference type="PANTHER" id="PTHR13847">
    <property type="entry name" value="SARCOSINE DEHYDROGENASE-RELATED"/>
    <property type="match status" value="1"/>
</dbReference>
<evidence type="ECO:0000313" key="3">
    <source>
        <dbReference type="Proteomes" id="UP000620104"/>
    </source>
</evidence>
<proteinExistence type="predicted"/>
<dbReference type="Gene3D" id="3.30.9.10">
    <property type="entry name" value="D-Amino Acid Oxidase, subunit A, domain 2"/>
    <property type="match status" value="1"/>
</dbReference>
<comment type="caution">
    <text evidence="2">The sequence shown here is derived from an EMBL/GenBank/DDBJ whole genome shotgun (WGS) entry which is preliminary data.</text>
</comment>
<keyword evidence="3" id="KW-1185">Reference proteome</keyword>
<dbReference type="InterPro" id="IPR006076">
    <property type="entry name" value="FAD-dep_OxRdtase"/>
</dbReference>
<name>A0A8H3TY29_9TREE</name>
<dbReference type="Pfam" id="PF01266">
    <property type="entry name" value="DAO"/>
    <property type="match status" value="1"/>
</dbReference>
<sequence length="518" mass="56151">MVFNNDKSQPFPVPLGILSVWQRSTRDDPLVNMGRDEPLPEEADVVIIGSGLCGAVTALSLLTSEDRPKTVVMLEAREACSGASGRNAGHCRPDAYRGFTAFSRKHGEQDAMEILKSERTVYELVDTFVKKHNIECEWTPRPTYEVCLSNEFQAYSNLAYDNVVKRRGAQEVKVHDGDSAPTTTRVGAAQKAFEWPAATLNPAKLCYAVHRLALEQGGYNVYTHTPAVSVTESEVEESWKVNTSRGSLRARKVIHATNAYVSALLPELKGLVTPTKAQAIKLSVPPAGLESFPRLEGSYSLRYLPEHFYSVAQRPDNSIVLGTSRGWTGMPKALQESLANNVDDSAPMDEVTKNAFSTFSKLFPSAGYDASQAAATVEQTRSGSEARNSTGLEYAWSGIIGVTTDSVPFIGEIPGKAGQYVGAGFNGHGMARIFLCAPALARIVLGERIEDTDIPQAFAITSERLEKLKETIQQTASSPVPDKPSSVTMKELQDPLEAIDLPELPFEGGQNGPLAIAA</sequence>
<dbReference type="OrthoDB" id="429143at2759"/>
<evidence type="ECO:0000313" key="2">
    <source>
        <dbReference type="EMBL" id="GHJ89188.1"/>
    </source>
</evidence>
<evidence type="ECO:0000259" key="1">
    <source>
        <dbReference type="Pfam" id="PF01266"/>
    </source>
</evidence>
<dbReference type="Proteomes" id="UP000620104">
    <property type="component" value="Unassembled WGS sequence"/>
</dbReference>
<accession>A0A8H3TY29</accession>
<reference evidence="2" key="1">
    <citation type="submission" date="2020-07" db="EMBL/GenBank/DDBJ databases">
        <title>Draft Genome Sequence of a Deep-Sea Yeast, Naganishia (Cryptococcus) liquefaciens strain N6.</title>
        <authorList>
            <person name="Han Y.W."/>
            <person name="Kajitani R."/>
            <person name="Morimoto H."/>
            <person name="Parhat M."/>
            <person name="Tsubouchi H."/>
            <person name="Bakenova O."/>
            <person name="Ogata M."/>
            <person name="Argunhan B."/>
            <person name="Aoki R."/>
            <person name="Kajiwara S."/>
            <person name="Itoh T."/>
            <person name="Iwasaki H."/>
        </authorList>
    </citation>
    <scope>NUCLEOTIDE SEQUENCE</scope>
    <source>
        <strain evidence="2">N6</strain>
    </source>
</reference>
<dbReference type="AlphaFoldDB" id="A0A8H3TY29"/>
<feature type="domain" description="FAD dependent oxidoreductase" evidence="1">
    <location>
        <begin position="44"/>
        <end position="442"/>
    </location>
</feature>